<dbReference type="InterPro" id="IPR032675">
    <property type="entry name" value="LRR_dom_sf"/>
</dbReference>
<dbReference type="Proteomes" id="UP001627284">
    <property type="component" value="Unassembled WGS sequence"/>
</dbReference>
<dbReference type="Gene3D" id="3.80.10.10">
    <property type="entry name" value="Ribonuclease Inhibitor"/>
    <property type="match status" value="1"/>
</dbReference>
<dbReference type="PANTHER" id="PTHR11017:SF569">
    <property type="entry name" value="DISEASE RESISTANCE PROTEIN"/>
    <property type="match status" value="1"/>
</dbReference>
<dbReference type="PANTHER" id="PTHR11017">
    <property type="entry name" value="LEUCINE-RICH REPEAT-CONTAINING PROTEIN"/>
    <property type="match status" value="1"/>
</dbReference>
<protein>
    <submittedName>
        <fullName evidence="1">Uncharacterized protein</fullName>
    </submittedName>
</protein>
<organism evidence="1 2">
    <name type="scientific">Solanum stoloniferum</name>
    <dbReference type="NCBI Taxonomy" id="62892"/>
    <lineage>
        <taxon>Eukaryota</taxon>
        <taxon>Viridiplantae</taxon>
        <taxon>Streptophyta</taxon>
        <taxon>Embryophyta</taxon>
        <taxon>Tracheophyta</taxon>
        <taxon>Spermatophyta</taxon>
        <taxon>Magnoliopsida</taxon>
        <taxon>eudicotyledons</taxon>
        <taxon>Gunneridae</taxon>
        <taxon>Pentapetalae</taxon>
        <taxon>asterids</taxon>
        <taxon>lamiids</taxon>
        <taxon>Solanales</taxon>
        <taxon>Solanaceae</taxon>
        <taxon>Solanoideae</taxon>
        <taxon>Solaneae</taxon>
        <taxon>Solanum</taxon>
    </lineage>
</organism>
<dbReference type="GO" id="GO:0005524">
    <property type="term" value="F:ATP binding"/>
    <property type="evidence" value="ECO:0007669"/>
    <property type="project" value="UniProtKB-KW"/>
</dbReference>
<evidence type="ECO:0000313" key="2">
    <source>
        <dbReference type="Proteomes" id="UP001627284"/>
    </source>
</evidence>
<proteinExistence type="predicted"/>
<dbReference type="EMBL" id="JBJKTR010000018">
    <property type="protein sequence ID" value="KAL3334164.1"/>
    <property type="molecule type" value="Genomic_DNA"/>
</dbReference>
<gene>
    <name evidence="1" type="ORF">AABB24_030762</name>
</gene>
<reference evidence="1 2" key="1">
    <citation type="submission" date="2024-05" db="EMBL/GenBank/DDBJ databases">
        <title>De novo assembly of an allotetraploid wild potato.</title>
        <authorList>
            <person name="Hosaka A.J."/>
        </authorList>
    </citation>
    <scope>NUCLEOTIDE SEQUENCE [LARGE SCALE GENOMIC DNA]</scope>
    <source>
        <tissue evidence="1">Young leaves</tissue>
    </source>
</reference>
<evidence type="ECO:0000313" key="1">
    <source>
        <dbReference type="EMBL" id="KAL3334164.1"/>
    </source>
</evidence>
<keyword evidence="2" id="KW-1185">Reference proteome</keyword>
<dbReference type="InterPro" id="IPR044974">
    <property type="entry name" value="Disease_R_plants"/>
</dbReference>
<accession>A0ABD2RR13</accession>
<comment type="caution">
    <text evidence="1">The sequence shown here is derived from an EMBL/GenBank/DDBJ whole genome shotgun (WGS) entry which is preliminary data.</text>
</comment>
<sequence>MGTMTIEAIWFTCFEQICFNKEVMKNMKRLRILYIADGRLNSFSSPHSFIDSKYILNGSIEFLCNNLQWVYWEQYPWVSLSDNFKPQRLVHLYLGWSLLHDLWTKRKELLPCLRWLDLSFSDRLMQIPNFTGMPNLEFLNLKRCWSLKKVHPSLGNCKKLNKLSLYRCKSLERFSCVNMESLEHLDLEGCLKLDKFPNFFGRMKLELEIKVEGTGIRELPSSI</sequence>
<name>A0ABD2RR13_9SOLN</name>
<dbReference type="SUPFAM" id="SSF52058">
    <property type="entry name" value="L domain-like"/>
    <property type="match status" value="1"/>
</dbReference>
<dbReference type="AlphaFoldDB" id="A0ABD2RR13"/>